<evidence type="ECO:0000256" key="6">
    <source>
        <dbReference type="ARBA" id="ARBA00023136"/>
    </source>
</evidence>
<keyword evidence="7" id="KW-0813">Transport</keyword>
<reference evidence="8" key="1">
    <citation type="journal article" date="2021" name="J. Hered.">
        <title>Genome Assembly of Salicaceae Populus deltoides (Eastern Cottonwood) I-69 Based on Nanopore Sequencing and Hi-C Technologies.</title>
        <authorList>
            <person name="Bai S."/>
            <person name="Wu H."/>
            <person name="Zhang J."/>
            <person name="Pan Z."/>
            <person name="Zhao W."/>
            <person name="Li Z."/>
            <person name="Tong C."/>
        </authorList>
    </citation>
    <scope>NUCLEOTIDE SEQUENCE</scope>
    <source>
        <tissue evidence="8">Leaf</tissue>
    </source>
</reference>
<keyword evidence="5 7" id="KW-1133">Transmembrane helix</keyword>
<evidence type="ECO:0000256" key="4">
    <source>
        <dbReference type="ARBA" id="ARBA00022692"/>
    </source>
</evidence>
<dbReference type="GO" id="GO:0016020">
    <property type="term" value="C:membrane"/>
    <property type="evidence" value="ECO:0007669"/>
    <property type="project" value="UniProtKB-SubCell"/>
</dbReference>
<name>A0A8T2ZDG8_POPDE</name>
<dbReference type="AlphaFoldDB" id="A0A8T2ZDG8"/>
<evidence type="ECO:0000313" key="8">
    <source>
        <dbReference type="EMBL" id="KAH8515386.1"/>
    </source>
</evidence>
<evidence type="ECO:0000313" key="9">
    <source>
        <dbReference type="Proteomes" id="UP000807159"/>
    </source>
</evidence>
<gene>
    <name evidence="8" type="ORF">H0E87_004020</name>
</gene>
<dbReference type="Pfam" id="PF03208">
    <property type="entry name" value="PRA1"/>
    <property type="match status" value="1"/>
</dbReference>
<dbReference type="PANTHER" id="PTHR19317">
    <property type="entry name" value="PRENYLATED RAB ACCEPTOR 1-RELATED"/>
    <property type="match status" value="1"/>
</dbReference>
<keyword evidence="9" id="KW-1185">Reference proteome</keyword>
<sequence>MIVFLIVFVAWFFLYFFRDQPLVIFHRTIDDRVVLGLLGVATIVALIFTHVWLNVLVSLLIGAAIVVLHAAFRRTDDMYSDEQDVADGIHKHPDIAGFKVGVPVEVWDLNLEMQAKHATEMIWMVAHKFRSTKLSLYAKTLSLLDCNENIAEKFSFKGGSIALAPFEELASEELTKES</sequence>
<evidence type="ECO:0000256" key="7">
    <source>
        <dbReference type="RuleBase" id="RU363107"/>
    </source>
</evidence>
<evidence type="ECO:0000256" key="5">
    <source>
        <dbReference type="ARBA" id="ARBA00022989"/>
    </source>
</evidence>
<dbReference type="InterPro" id="IPR004895">
    <property type="entry name" value="Prenylated_rab_accept_PRA1"/>
</dbReference>
<dbReference type="GO" id="GO:0005794">
    <property type="term" value="C:Golgi apparatus"/>
    <property type="evidence" value="ECO:0007669"/>
    <property type="project" value="TreeGrafter"/>
</dbReference>
<keyword evidence="6 7" id="KW-0472">Membrane</keyword>
<organism evidence="8 9">
    <name type="scientific">Populus deltoides</name>
    <name type="common">Eastern poplar</name>
    <name type="synonym">Eastern cottonwood</name>
    <dbReference type="NCBI Taxonomy" id="3696"/>
    <lineage>
        <taxon>Eukaryota</taxon>
        <taxon>Viridiplantae</taxon>
        <taxon>Streptophyta</taxon>
        <taxon>Embryophyta</taxon>
        <taxon>Tracheophyta</taxon>
        <taxon>Spermatophyta</taxon>
        <taxon>Magnoliopsida</taxon>
        <taxon>eudicotyledons</taxon>
        <taxon>Gunneridae</taxon>
        <taxon>Pentapetalae</taxon>
        <taxon>rosids</taxon>
        <taxon>fabids</taxon>
        <taxon>Malpighiales</taxon>
        <taxon>Salicaceae</taxon>
        <taxon>Saliceae</taxon>
        <taxon>Populus</taxon>
    </lineage>
</organism>
<accession>A0A8T2ZDG8</accession>
<comment type="similarity">
    <text evidence="3 7">Belongs to the PRA1 family.</text>
</comment>
<dbReference type="EMBL" id="JACEGQ020000002">
    <property type="protein sequence ID" value="KAH8515386.1"/>
    <property type="molecule type" value="Genomic_DNA"/>
</dbReference>
<evidence type="ECO:0000256" key="1">
    <source>
        <dbReference type="ARBA" id="ARBA00002501"/>
    </source>
</evidence>
<comment type="caution">
    <text evidence="7">Lacks conserved residue(s) required for the propagation of feature annotation.</text>
</comment>
<evidence type="ECO:0000256" key="2">
    <source>
        <dbReference type="ARBA" id="ARBA00004127"/>
    </source>
</evidence>
<dbReference type="GO" id="GO:0005783">
    <property type="term" value="C:endoplasmic reticulum"/>
    <property type="evidence" value="ECO:0007669"/>
    <property type="project" value="TreeGrafter"/>
</dbReference>
<proteinExistence type="inferred from homology"/>
<comment type="function">
    <text evidence="1 7">May be involved in both secretory and endocytic intracellular trafficking in the endosomal/prevacuolar compartments.</text>
</comment>
<dbReference type="Proteomes" id="UP000807159">
    <property type="component" value="Chromosome 2"/>
</dbReference>
<dbReference type="GO" id="GO:0016192">
    <property type="term" value="P:vesicle-mediated transport"/>
    <property type="evidence" value="ECO:0007669"/>
    <property type="project" value="TreeGrafter"/>
</dbReference>
<comment type="caution">
    <text evidence="8">The sequence shown here is derived from an EMBL/GenBank/DDBJ whole genome shotgun (WGS) entry which is preliminary data.</text>
</comment>
<comment type="subcellular location">
    <subcellularLocation>
        <location evidence="2">Endomembrane system</location>
        <topology evidence="2">Multi-pass membrane protein</topology>
    </subcellularLocation>
    <subcellularLocation>
        <location evidence="7">Membrane</location>
        <topology evidence="7">Multi-pass membrane protein</topology>
    </subcellularLocation>
</comment>
<protein>
    <recommendedName>
        <fullName evidence="7">PRA1 family protein</fullName>
    </recommendedName>
</protein>
<feature type="transmembrane region" description="Helical" evidence="7">
    <location>
        <begin position="35"/>
        <end position="68"/>
    </location>
</feature>
<dbReference type="PANTHER" id="PTHR19317:SF84">
    <property type="entry name" value="PRA1 FAMILY PROTEIN"/>
    <property type="match status" value="1"/>
</dbReference>
<evidence type="ECO:0000256" key="3">
    <source>
        <dbReference type="ARBA" id="ARBA00006483"/>
    </source>
</evidence>
<keyword evidence="4 7" id="KW-0812">Transmembrane</keyword>